<dbReference type="AlphaFoldDB" id="A0A6N9TNV9"/>
<name>A0A6N9TNV9_DISTH</name>
<gene>
    <name evidence="1" type="ORF">G3N55_08280</name>
</gene>
<sequence>MKNWTLKLIALVFAVLMWAYVSTEQQAEIGLSIPLEIVNVPKGYTIANDLPASIDIRVAGPRSIIKNLPYQRLSKVIDLSDARPGKGIVHVTAEGLSLPGGVRPVRITPSDIEIVLERLARKSVPVKAVVQGKVAPTAKIYDVTVDPPVVVLSGPESELRTIKEIATAPVDVSGADADVIRTVPLDVSGIRSTPEGSSQVKVTVKVGPVLGTKRVGDIPVRLQGEAAGASWWPKVVTVTAEGPLTQVRGLGPKDFSILVPAGGLAPGVHEVRPRWSAPDNITLRSITPEFIKVTIPRSAR</sequence>
<reference evidence="1 2" key="1">
    <citation type="submission" date="2020-02" db="EMBL/GenBank/DDBJ databases">
        <title>Comparative genomics of sulfur disproportionating microorganisms.</title>
        <authorList>
            <person name="Ward L.M."/>
            <person name="Bertran E."/>
            <person name="Johnston D.T."/>
        </authorList>
    </citation>
    <scope>NUCLEOTIDE SEQUENCE [LARGE SCALE GENOMIC DNA]</scope>
    <source>
        <strain evidence="1 2">DSM 100025</strain>
    </source>
</reference>
<dbReference type="EMBL" id="JAAGRR010000090">
    <property type="protein sequence ID" value="NDY42839.1"/>
    <property type="molecule type" value="Genomic_DNA"/>
</dbReference>
<evidence type="ECO:0008006" key="3">
    <source>
        <dbReference type="Google" id="ProtNLM"/>
    </source>
</evidence>
<dbReference type="CDD" id="cd20206">
    <property type="entry name" value="YbbR"/>
    <property type="match status" value="1"/>
</dbReference>
<organism evidence="1 2">
    <name type="scientific">Dissulfurirhabdus thermomarina</name>
    <dbReference type="NCBI Taxonomy" id="1765737"/>
    <lineage>
        <taxon>Bacteria</taxon>
        <taxon>Deltaproteobacteria</taxon>
        <taxon>Dissulfurirhabdaceae</taxon>
        <taxon>Dissulfurirhabdus</taxon>
    </lineage>
</organism>
<proteinExistence type="predicted"/>
<accession>A0A6N9TNV9</accession>
<dbReference type="PANTHER" id="PTHR37804">
    <property type="entry name" value="CDAA REGULATORY PROTEIN CDAR"/>
    <property type="match status" value="1"/>
</dbReference>
<protein>
    <recommendedName>
        <fullName evidence="3">YbbR-like domain-containing protein</fullName>
    </recommendedName>
</protein>
<dbReference type="Proteomes" id="UP000469346">
    <property type="component" value="Unassembled WGS sequence"/>
</dbReference>
<dbReference type="RefSeq" id="WP_163298968.1">
    <property type="nucleotide sequence ID" value="NZ_JAAGRR010000090.1"/>
</dbReference>
<dbReference type="InterPro" id="IPR053154">
    <property type="entry name" value="c-di-AMP_regulator"/>
</dbReference>
<dbReference type="Gene3D" id="2.170.120.30">
    <property type="match status" value="2"/>
</dbReference>
<keyword evidence="2" id="KW-1185">Reference proteome</keyword>
<dbReference type="Pfam" id="PF07949">
    <property type="entry name" value="YbbR"/>
    <property type="match status" value="2"/>
</dbReference>
<dbReference type="Gene3D" id="2.170.120.40">
    <property type="entry name" value="YbbR-like domain"/>
    <property type="match status" value="1"/>
</dbReference>
<dbReference type="InterPro" id="IPR012505">
    <property type="entry name" value="YbbR"/>
</dbReference>
<comment type="caution">
    <text evidence="1">The sequence shown here is derived from an EMBL/GenBank/DDBJ whole genome shotgun (WGS) entry which is preliminary data.</text>
</comment>
<evidence type="ECO:0000313" key="2">
    <source>
        <dbReference type="Proteomes" id="UP000469346"/>
    </source>
</evidence>
<dbReference type="PANTHER" id="PTHR37804:SF1">
    <property type="entry name" value="CDAA REGULATORY PROTEIN CDAR"/>
    <property type="match status" value="1"/>
</dbReference>
<evidence type="ECO:0000313" key="1">
    <source>
        <dbReference type="EMBL" id="NDY42839.1"/>
    </source>
</evidence>